<reference evidence="1 3" key="1">
    <citation type="submission" date="2014-09" db="EMBL/GenBank/DDBJ databases">
        <authorList>
            <person name="Regsiter A."/>
        </authorList>
    </citation>
    <scope>NUCLEOTIDE SEQUENCE [LARGE SCALE GENOMIC DNA]</scope>
</reference>
<evidence type="ECO:0000313" key="2">
    <source>
        <dbReference type="EMBL" id="MBD4335834.1"/>
    </source>
</evidence>
<accession>A0A0U5FHR6</accession>
<dbReference type="Proteomes" id="UP000653002">
    <property type="component" value="Unassembled WGS sequence"/>
</dbReference>
<protein>
    <submittedName>
        <fullName evidence="1">Uncharacterized protein</fullName>
    </submittedName>
</protein>
<sequence>MNAQQFWTCAALAALSRTTFEQAAKEADGLLAIAQDRDVITPPSALAPRESGWVGNRLFGWPTPEDMKRVVRADGTDYRIP</sequence>
<dbReference type="AlphaFoldDB" id="A0A0U5FHR6"/>
<dbReference type="EMBL" id="JAABFR010000417">
    <property type="protein sequence ID" value="MBD4335834.1"/>
    <property type="molecule type" value="Genomic_DNA"/>
</dbReference>
<keyword evidence="3" id="KW-1185">Reference proteome</keyword>
<name>A0A0U5FHR6_XANCI</name>
<evidence type="ECO:0000313" key="3">
    <source>
        <dbReference type="Proteomes" id="UP000052230"/>
    </source>
</evidence>
<reference evidence="2" key="2">
    <citation type="submission" date="2020-01" db="EMBL/GenBank/DDBJ databases">
        <authorList>
            <person name="Richard D."/>
        </authorList>
    </citation>
    <scope>NUCLEOTIDE SEQUENCE</scope>
    <source>
        <strain evidence="2">JP541</strain>
    </source>
</reference>
<proteinExistence type="predicted"/>
<gene>
    <name evidence="2" type="ORF">GUH15_07140</name>
    <name evidence="1" type="ORF">XAC3562_750066</name>
</gene>
<organism evidence="1 3">
    <name type="scientific">Xanthomonas citri pv. citri</name>
    <dbReference type="NCBI Taxonomy" id="611301"/>
    <lineage>
        <taxon>Bacteria</taxon>
        <taxon>Pseudomonadati</taxon>
        <taxon>Pseudomonadota</taxon>
        <taxon>Gammaproteobacteria</taxon>
        <taxon>Lysobacterales</taxon>
        <taxon>Lysobacteraceae</taxon>
        <taxon>Xanthomonas</taxon>
    </lineage>
</organism>
<dbReference type="RefSeq" id="WP_125459518.1">
    <property type="nucleotide sequence ID" value="NZ_CAVLHP010000019.1"/>
</dbReference>
<evidence type="ECO:0000313" key="1">
    <source>
        <dbReference type="EMBL" id="CEG18002.1"/>
    </source>
</evidence>
<comment type="caution">
    <text evidence="1">The sequence shown here is derived from an EMBL/GenBank/DDBJ whole genome shotgun (WGS) entry which is preliminary data.</text>
</comment>
<dbReference type="EMBL" id="CCXZ01000172">
    <property type="protein sequence ID" value="CEG18002.1"/>
    <property type="molecule type" value="Genomic_DNA"/>
</dbReference>
<dbReference type="Proteomes" id="UP000052230">
    <property type="component" value="Unassembled WGS sequence"/>
</dbReference>